<proteinExistence type="predicted"/>
<dbReference type="Pfam" id="PF13500">
    <property type="entry name" value="AAA_26"/>
    <property type="match status" value="1"/>
</dbReference>
<organism evidence="2">
    <name type="scientific">marine sediment metagenome</name>
    <dbReference type="NCBI Taxonomy" id="412755"/>
    <lineage>
        <taxon>unclassified sequences</taxon>
        <taxon>metagenomes</taxon>
        <taxon>ecological metagenomes</taxon>
    </lineage>
</organism>
<feature type="domain" description="DRTGG" evidence="1">
    <location>
        <begin position="160"/>
        <end position="264"/>
    </location>
</feature>
<dbReference type="InterPro" id="IPR010766">
    <property type="entry name" value="DRTGG"/>
</dbReference>
<accession>X0SZ72</accession>
<dbReference type="SUPFAM" id="SSF75138">
    <property type="entry name" value="HprK N-terminal domain-like"/>
    <property type="match status" value="1"/>
</dbReference>
<dbReference type="EMBL" id="BARS01009906">
    <property type="protein sequence ID" value="GAF81242.1"/>
    <property type="molecule type" value="Genomic_DNA"/>
</dbReference>
<gene>
    <name evidence="2" type="ORF">S01H1_18516</name>
</gene>
<dbReference type="InterPro" id="IPR027417">
    <property type="entry name" value="P-loop_NTPase"/>
</dbReference>
<dbReference type="AlphaFoldDB" id="X0SZ72"/>
<dbReference type="PANTHER" id="PTHR43356:SF2">
    <property type="entry name" value="PHOSPHATE ACETYLTRANSFERASE"/>
    <property type="match status" value="1"/>
</dbReference>
<dbReference type="Pfam" id="PF07085">
    <property type="entry name" value="DRTGG"/>
    <property type="match status" value="1"/>
</dbReference>
<sequence>AFVKEVLGLSKEPWELSPVVLTSELLHEHLRSEGEINHIPQVKAAFDAAAKGNDLLLLEGGGSLREGYVVGLPTPQVALSLGSRVLVIIKYRGQVRVLDDALTAQTRLGEALSGFIINRVPAEANSFVSDLVVPFLENKGMSVFGILPESRALAALTVSDLVNVLGAEILTKYYQPQSMIENLTVGAMTAEAALHRFRKYPKKAVITGGDRTDIQLAALETSTTCLVLTGNLQPSPLILKQSEEFGVAVLLVRTNTMETIEKIDTIFGKTRLGQTKKLEQFQSLVDENVDMNKLYKAIGLS</sequence>
<feature type="non-terminal residue" evidence="2">
    <location>
        <position position="1"/>
    </location>
</feature>
<dbReference type="Gene3D" id="3.40.1390.20">
    <property type="entry name" value="HprK N-terminal domain-like"/>
    <property type="match status" value="1"/>
</dbReference>
<reference evidence="2" key="1">
    <citation type="journal article" date="2014" name="Front. Microbiol.">
        <title>High frequency of phylogenetically diverse reductive dehalogenase-homologous genes in deep subseafloor sedimentary metagenomes.</title>
        <authorList>
            <person name="Kawai M."/>
            <person name="Futagami T."/>
            <person name="Toyoda A."/>
            <person name="Takaki Y."/>
            <person name="Nishi S."/>
            <person name="Hori S."/>
            <person name="Arai W."/>
            <person name="Tsubouchi T."/>
            <person name="Morono Y."/>
            <person name="Uchiyama I."/>
            <person name="Ito T."/>
            <person name="Fujiyama A."/>
            <person name="Inagaki F."/>
            <person name="Takami H."/>
        </authorList>
    </citation>
    <scope>NUCLEOTIDE SEQUENCE</scope>
    <source>
        <strain evidence="2">Expedition CK06-06</strain>
    </source>
</reference>
<dbReference type="InterPro" id="IPR028979">
    <property type="entry name" value="Ser_kin/Pase_Hpr-like_N_sf"/>
</dbReference>
<evidence type="ECO:0000259" key="1">
    <source>
        <dbReference type="Pfam" id="PF07085"/>
    </source>
</evidence>
<comment type="caution">
    <text evidence="2">The sequence shown here is derived from an EMBL/GenBank/DDBJ whole genome shotgun (WGS) entry which is preliminary data.</text>
</comment>
<name>X0SZ72_9ZZZZ</name>
<protein>
    <recommendedName>
        <fullName evidence="1">DRTGG domain-containing protein</fullName>
    </recommendedName>
</protein>
<dbReference type="InterPro" id="IPR050500">
    <property type="entry name" value="Phos_Acetyltrans/Butyryltrans"/>
</dbReference>
<dbReference type="PANTHER" id="PTHR43356">
    <property type="entry name" value="PHOSPHATE ACETYLTRANSFERASE"/>
    <property type="match status" value="1"/>
</dbReference>
<evidence type="ECO:0000313" key="2">
    <source>
        <dbReference type="EMBL" id="GAF81242.1"/>
    </source>
</evidence>
<dbReference type="SUPFAM" id="SSF52540">
    <property type="entry name" value="P-loop containing nucleoside triphosphate hydrolases"/>
    <property type="match status" value="1"/>
</dbReference>